<keyword evidence="20" id="KW-0813">Transport</keyword>
<evidence type="ECO:0000256" key="8">
    <source>
        <dbReference type="ARBA" id="ARBA00022840"/>
    </source>
</evidence>
<dbReference type="InterPro" id="IPR037185">
    <property type="entry name" value="EmrE-like"/>
</dbReference>
<dbReference type="EC" id="5.6.2.4" evidence="14"/>
<feature type="region of interest" description="Disordered" evidence="16">
    <location>
        <begin position="526"/>
        <end position="552"/>
    </location>
</feature>
<evidence type="ECO:0000259" key="19">
    <source>
        <dbReference type="PROSITE" id="PS51194"/>
    </source>
</evidence>
<dbReference type="PROSITE" id="PS51192">
    <property type="entry name" value="HELICASE_ATP_BIND_1"/>
    <property type="match status" value="1"/>
</dbReference>
<dbReference type="InterPro" id="IPR052247">
    <property type="entry name" value="Meiotic_Crossover_Helicase"/>
</dbReference>
<keyword evidence="20" id="KW-0762">Sugar transport</keyword>
<dbReference type="SMART" id="SM00487">
    <property type="entry name" value="DEXDc"/>
    <property type="match status" value="1"/>
</dbReference>
<dbReference type="RefSeq" id="XP_040651713.1">
    <property type="nucleotide sequence ID" value="XM_040787941.1"/>
</dbReference>
<dbReference type="EMBL" id="LHQR01000014">
    <property type="protein sequence ID" value="KXG53178.1"/>
    <property type="molecule type" value="Genomic_DNA"/>
</dbReference>
<evidence type="ECO:0000256" key="14">
    <source>
        <dbReference type="ARBA" id="ARBA00034808"/>
    </source>
</evidence>
<feature type="transmembrane region" description="Helical" evidence="17">
    <location>
        <begin position="234"/>
        <end position="252"/>
    </location>
</feature>
<keyword evidence="6" id="KW-0347">Helicase</keyword>
<feature type="compositionally biased region" description="Basic and acidic residues" evidence="16">
    <location>
        <begin position="1662"/>
        <end position="1680"/>
    </location>
</feature>
<dbReference type="SUPFAM" id="SSF46785">
    <property type="entry name" value="Winged helix' DNA-binding domain"/>
    <property type="match status" value="1"/>
</dbReference>
<feature type="region of interest" description="Disordered" evidence="16">
    <location>
        <begin position="1522"/>
        <end position="1771"/>
    </location>
</feature>
<protein>
    <recommendedName>
        <fullName evidence="14">DNA 3'-5' helicase</fullName>
        <ecNumber evidence="14">5.6.2.4</ecNumber>
    </recommendedName>
</protein>
<evidence type="ECO:0000259" key="18">
    <source>
        <dbReference type="PROSITE" id="PS51192"/>
    </source>
</evidence>
<dbReference type="Pfam" id="PF00270">
    <property type="entry name" value="DEAD"/>
    <property type="match status" value="1"/>
</dbReference>
<evidence type="ECO:0000313" key="20">
    <source>
        <dbReference type="EMBL" id="KXG53178.1"/>
    </source>
</evidence>
<dbReference type="Gene3D" id="1.10.3380.10">
    <property type="entry name" value="Sec63 N-terminal domain-like domain"/>
    <property type="match status" value="1"/>
</dbReference>
<dbReference type="InterPro" id="IPR004179">
    <property type="entry name" value="Sec63-dom"/>
</dbReference>
<evidence type="ECO:0000256" key="7">
    <source>
        <dbReference type="ARBA" id="ARBA00022824"/>
    </source>
</evidence>
<evidence type="ECO:0000256" key="3">
    <source>
        <dbReference type="ARBA" id="ARBA00022692"/>
    </source>
</evidence>
<dbReference type="STRING" id="5078.A0A135LW28"/>
<feature type="compositionally biased region" description="Basic and acidic residues" evidence="16">
    <location>
        <begin position="1569"/>
        <end position="1582"/>
    </location>
</feature>
<feature type="compositionally biased region" description="Basic and acidic residues" evidence="16">
    <location>
        <begin position="1390"/>
        <end position="1408"/>
    </location>
</feature>
<dbReference type="GO" id="GO:0043138">
    <property type="term" value="F:3'-5' DNA helicase activity"/>
    <property type="evidence" value="ECO:0007669"/>
    <property type="project" value="UniProtKB-EC"/>
</dbReference>
<name>A0A135LW28_PENPA</name>
<keyword evidence="9 17" id="KW-1133">Transmembrane helix</keyword>
<keyword evidence="8" id="KW-0067">ATP-binding</keyword>
<dbReference type="PANTHER" id="PTHR47835">
    <property type="entry name" value="HFM1, ATP DEPENDENT DNA HELICASE HOMOLOG"/>
    <property type="match status" value="1"/>
</dbReference>
<feature type="domain" description="Helicase C-terminal" evidence="19">
    <location>
        <begin position="796"/>
        <end position="965"/>
    </location>
</feature>
<keyword evidence="10 17" id="KW-0472">Membrane</keyword>
<comment type="caution">
    <text evidence="20">The sequence shown here is derived from an EMBL/GenBank/DDBJ whole genome shotgun (WGS) entry which is preliminary data.</text>
</comment>
<evidence type="ECO:0000256" key="9">
    <source>
        <dbReference type="ARBA" id="ARBA00022989"/>
    </source>
</evidence>
<dbReference type="InterPro" id="IPR011545">
    <property type="entry name" value="DEAD/DEAH_box_helicase_dom"/>
</dbReference>
<dbReference type="OMA" id="GHAMARY"/>
<keyword evidence="3 17" id="KW-0812">Transmembrane</keyword>
<dbReference type="SMART" id="SM00973">
    <property type="entry name" value="Sec63"/>
    <property type="match status" value="1"/>
</dbReference>
<reference evidence="20 21" key="1">
    <citation type="journal article" date="2016" name="BMC Genomics">
        <title>Genome sequencing and secondary metabolism of the postharvest pathogen Penicillium griseofulvum.</title>
        <authorList>
            <person name="Banani H."/>
            <person name="Marcet-Houben M."/>
            <person name="Ballester A.R."/>
            <person name="Abbruscato P."/>
            <person name="Gonzalez-Candelas L."/>
            <person name="Gabaldon T."/>
            <person name="Spadaro D."/>
        </authorList>
    </citation>
    <scope>NUCLEOTIDE SEQUENCE [LARGE SCALE GENOMIC DNA]</scope>
    <source>
        <strain evidence="20 21">PG3</strain>
    </source>
</reference>
<feature type="transmembrane region" description="Helical" evidence="17">
    <location>
        <begin position="117"/>
        <end position="133"/>
    </location>
</feature>
<dbReference type="InterPro" id="IPR007271">
    <property type="entry name" value="Nuc_sug_transpt"/>
</dbReference>
<feature type="region of interest" description="Disordered" evidence="16">
    <location>
        <begin position="1359"/>
        <end position="1424"/>
    </location>
</feature>
<evidence type="ECO:0000313" key="21">
    <source>
        <dbReference type="Proteomes" id="UP000070168"/>
    </source>
</evidence>
<dbReference type="GO" id="GO:0005524">
    <property type="term" value="F:ATP binding"/>
    <property type="evidence" value="ECO:0007669"/>
    <property type="project" value="UniProtKB-KW"/>
</dbReference>
<feature type="transmembrane region" description="Helical" evidence="17">
    <location>
        <begin position="87"/>
        <end position="108"/>
    </location>
</feature>
<dbReference type="Gene3D" id="1.10.10.10">
    <property type="entry name" value="Winged helix-like DNA-binding domain superfamily/Winged helix DNA-binding domain"/>
    <property type="match status" value="1"/>
</dbReference>
<dbReference type="GeneID" id="63703241"/>
<evidence type="ECO:0000256" key="13">
    <source>
        <dbReference type="ARBA" id="ARBA00034617"/>
    </source>
</evidence>
<dbReference type="NCBIfam" id="TIGR00803">
    <property type="entry name" value="nst"/>
    <property type="match status" value="1"/>
</dbReference>
<feature type="region of interest" description="Disordered" evidence="16">
    <location>
        <begin position="448"/>
        <end position="507"/>
    </location>
</feature>
<dbReference type="SUPFAM" id="SSF52540">
    <property type="entry name" value="P-loop containing nucleoside triphosphate hydrolases"/>
    <property type="match status" value="2"/>
</dbReference>
<keyword evidence="12" id="KW-0469">Meiosis</keyword>
<sequence length="1801" mass="200083">MPPAGGKRYLTSTAVFLVEVVKLAISLTMALYDVSKTAPPSMPATSLFFSLTSTVFSGDSWKLAIPAGLEVLSNSLLFIALSNLRAASFQITFQLKFLTTAVFGLMLLKRSIPPRKWGLLLLLVVGVALVQIPDASPEQMLQDDHASHHFPRSLEEWKAAKQGAGSGSSLQKRSATYEGIEEDILTADPHLNPTIGLLATVGASLASGLASIYFEKVLKDSSSHISLWVRNVQLAIYSVFPALFIGIVFREGEMIAEDGFFQGYNWAVWSTIIIQALGGIFSAFYVSHAQKDARSLATTANIILSIVGSIWLFDFEVNASFLLGSAAVLVATHYYGNPTFNPVMGASRPPPIRIDAYEKDPAGPDGSPVAPPNDFSIKLPTSPFLSDGMSSSRPTSPAPGHTRLPSQRRTNTWSPSGSSRTAINDLASSAQDDDVQLDAFDLELLASEDREEPVQDSGFGVPRSTPLQASRQPDLQPPQFSRFFQPSPSIASRWNGSSSSDPVMGPPSSPLALFCQKKDGTRMGQRTLESNRDPYHDETSQSSPQEPIAHASPDALTSNKQYRSPFSNIPPSVQGIVLVSVNDLPENYRSMFPFPLFNAIQSKSFHSVYNSNDNIVLSAPTGSGKTVVMELAICRLLNTLKDERFKVVYQAPTKSLCSERFRDWHTKFSSLNLKCAELTGDTDHMQLRNVQSSQIIITTPEKWDSMTRKWKDHMKLMQIVKLFLIDEVHILKETRGATLEAVVSRMKNIGSNVRFVALSATVPNSEDIATWLGKDATNQHVPAHREHFGEEFRPVMLKKFVYGHPSSLNDFAFDKVCGSKLWKEPKKRLEAHNEDLKTTLPSGVAFHHAGLGPADRHTVETGFRDGHISVICCTSTLAVGINLPCHLVIIKNTVSWQDGGCKEYSDLEMMQMLGRAGRPQFDDSATAVILTRKERVAHYEKLVQGSESLESCLHLNLIDHLNAEIGLGNISDVESAVKWLAGTFLFVRLRRNPTHYKLKEGANQDDEDELLRQICEKDIDLLRKCGLVEAESLCSTQFGEAMARYYIQFETMKILLSLKPKASVSETLNVIAQAEEFREIRLKAGEKSLYREINRDPGIRFPIKVDLALPAHKISLLLQSELGGIEYPDNEQLQKLKFTFQQDKSLVFAHVNRLIRCLIDCQIARGDSIAIRNALELARSFGAKVWDHSPLQMKQIEQVGVVAVRKLAAAGITSIEGLECAEPHQIEMVLSKNPPFGSKLLSRLKDFPKLRISVKMLGKDVKINCVNVRFKVEVAFMNDTTPRFFQRRPVYVCCLIERSDGHMIDFRRASATKLQEKLEMELTTDLTSAEHFIACHVMCDEIAGTSRKAELQPSLPSHFFAGVRDKNGDARKTETSSLPPRPIKGNLNPKDTEKPKSNTSRPHERDMNSTKTKPRRDVDDFDGDDLQLDDFLVADERREKAKEPTKPQPREFDDIDWFSIDSTPPSPAKAAPKAPNPREDDWGIDMDEPENEYEPVRLANGKWACNHKCKDKTSCKHFCCREGLEKPPKPPKRSIPMTQKETGLNQLTISNHVSKAKMISTPQVRNKNASREKSVLSERDKNIPSYKRKREKSPAKPLSSDYGDETFDDLPSPSCLLGNKGSGFATSVSPVVDHQPKNNITDAPAMETKHTEPKPSVPCSDLPHKDETKQSTSKPKHEIIEIPDDTPPNSMELPVTTPTDKHSPVKQSTVPLPTEKDSPANLKRKAGEPQNEEQNKRVKQSPFVTDSESHTSNILNNEQPPSPEEPGSPVAAFIDGRIDFTATWDDGIDLLDEFKDIIKLI</sequence>
<gene>
    <name evidence="20" type="ORF">PGRI_002280</name>
</gene>
<evidence type="ECO:0000256" key="10">
    <source>
        <dbReference type="ARBA" id="ARBA00023136"/>
    </source>
</evidence>
<keyword evidence="11" id="KW-0413">Isomerase</keyword>
<dbReference type="FunFam" id="3.40.50.300:FF:000950">
    <property type="entry name" value="probable ATP-dependent DNA helicase HFM1"/>
    <property type="match status" value="1"/>
</dbReference>
<feature type="region of interest" description="Disordered" evidence="16">
    <location>
        <begin position="1437"/>
        <end position="1488"/>
    </location>
</feature>
<dbReference type="GO" id="GO:0015165">
    <property type="term" value="F:pyrimidine nucleotide-sugar transmembrane transporter activity"/>
    <property type="evidence" value="ECO:0007669"/>
    <property type="project" value="InterPro"/>
</dbReference>
<evidence type="ECO:0000256" key="1">
    <source>
        <dbReference type="ARBA" id="ARBA00004477"/>
    </source>
</evidence>
<dbReference type="SMART" id="SM00490">
    <property type="entry name" value="HELICc"/>
    <property type="match status" value="1"/>
</dbReference>
<dbReference type="OrthoDB" id="5575at2759"/>
<evidence type="ECO:0000256" key="17">
    <source>
        <dbReference type="SAM" id="Phobius"/>
    </source>
</evidence>
<keyword evidence="21" id="KW-1185">Reference proteome</keyword>
<accession>A0A135LW28</accession>
<dbReference type="Pfam" id="PF04142">
    <property type="entry name" value="Nuc_sug_transp"/>
    <property type="match status" value="1"/>
</dbReference>
<feature type="compositionally biased region" description="Basic and acidic residues" evidence="16">
    <location>
        <begin position="1363"/>
        <end position="1374"/>
    </location>
</feature>
<dbReference type="InterPro" id="IPR027417">
    <property type="entry name" value="P-loop_NTPase"/>
</dbReference>
<evidence type="ECO:0000256" key="15">
    <source>
        <dbReference type="ARBA" id="ARBA00048988"/>
    </source>
</evidence>
<dbReference type="Gene3D" id="3.40.50.300">
    <property type="entry name" value="P-loop containing nucleotide triphosphate hydrolases"/>
    <property type="match status" value="2"/>
</dbReference>
<evidence type="ECO:0000256" key="4">
    <source>
        <dbReference type="ARBA" id="ARBA00022741"/>
    </source>
</evidence>
<feature type="transmembrane region" description="Helical" evidence="17">
    <location>
        <begin position="264"/>
        <end position="286"/>
    </location>
</feature>
<dbReference type="SUPFAM" id="SSF158702">
    <property type="entry name" value="Sec63 N-terminal domain-like"/>
    <property type="match status" value="1"/>
</dbReference>
<dbReference type="InterPro" id="IPR057842">
    <property type="entry name" value="WH_MER3"/>
</dbReference>
<dbReference type="FunFam" id="1.10.10.10:FF:000012">
    <property type="entry name" value="U5 small nuclear ribonucleoprotein helicase"/>
    <property type="match status" value="1"/>
</dbReference>
<keyword evidence="5" id="KW-0378">Hydrolase</keyword>
<dbReference type="SUPFAM" id="SSF103481">
    <property type="entry name" value="Multidrug resistance efflux transporter EmrE"/>
    <property type="match status" value="1"/>
</dbReference>
<dbReference type="Proteomes" id="UP000070168">
    <property type="component" value="Unassembled WGS sequence"/>
</dbReference>
<feature type="compositionally biased region" description="Polar residues" evidence="16">
    <location>
        <begin position="404"/>
        <end position="422"/>
    </location>
</feature>
<dbReference type="Pfam" id="PF00271">
    <property type="entry name" value="Helicase_C"/>
    <property type="match status" value="1"/>
</dbReference>
<dbReference type="GO" id="GO:0016787">
    <property type="term" value="F:hydrolase activity"/>
    <property type="evidence" value="ECO:0007669"/>
    <property type="project" value="UniProtKB-KW"/>
</dbReference>
<dbReference type="InterPro" id="IPR036388">
    <property type="entry name" value="WH-like_DNA-bd_sf"/>
</dbReference>
<comment type="catalytic activity">
    <reaction evidence="13">
        <text>Couples ATP hydrolysis with the unwinding of duplex DNA by translocating in the 3'-5' direction.</text>
        <dbReference type="EC" id="5.6.2.4"/>
    </reaction>
</comment>
<keyword evidence="7" id="KW-0256">Endoplasmic reticulum</keyword>
<feature type="transmembrane region" description="Helical" evidence="17">
    <location>
        <begin position="195"/>
        <end position="214"/>
    </location>
</feature>
<dbReference type="CDD" id="cd18795">
    <property type="entry name" value="SF2_C_Ski2"/>
    <property type="match status" value="1"/>
</dbReference>
<evidence type="ECO:0000256" key="2">
    <source>
        <dbReference type="ARBA" id="ARBA00010140"/>
    </source>
</evidence>
<feature type="region of interest" description="Disordered" evidence="16">
    <location>
        <begin position="351"/>
        <end position="422"/>
    </location>
</feature>
<dbReference type="PANTHER" id="PTHR47835:SF3">
    <property type="entry name" value="HELICASE FOR MEIOSIS 1"/>
    <property type="match status" value="1"/>
</dbReference>
<feature type="compositionally biased region" description="Polar residues" evidence="16">
    <location>
        <begin position="1536"/>
        <end position="1553"/>
    </location>
</feature>
<keyword evidence="4" id="KW-0547">Nucleotide-binding</keyword>
<proteinExistence type="inferred from homology"/>
<dbReference type="PROSITE" id="PS51194">
    <property type="entry name" value="HELICASE_CTER"/>
    <property type="match status" value="1"/>
</dbReference>
<evidence type="ECO:0000256" key="11">
    <source>
        <dbReference type="ARBA" id="ARBA00023235"/>
    </source>
</evidence>
<evidence type="ECO:0000256" key="5">
    <source>
        <dbReference type="ARBA" id="ARBA00022801"/>
    </source>
</evidence>
<dbReference type="GO" id="GO:0000139">
    <property type="term" value="C:Golgi membrane"/>
    <property type="evidence" value="ECO:0007669"/>
    <property type="project" value="InterPro"/>
</dbReference>
<dbReference type="InterPro" id="IPR036390">
    <property type="entry name" value="WH_DNA-bd_sf"/>
</dbReference>
<dbReference type="InterPro" id="IPR001650">
    <property type="entry name" value="Helicase_C-like"/>
</dbReference>
<dbReference type="GO" id="GO:0003676">
    <property type="term" value="F:nucleic acid binding"/>
    <property type="evidence" value="ECO:0007669"/>
    <property type="project" value="InterPro"/>
</dbReference>
<feature type="domain" description="Helicase ATP-binding" evidence="18">
    <location>
        <begin position="606"/>
        <end position="780"/>
    </location>
</feature>
<comment type="subcellular location">
    <subcellularLocation>
        <location evidence="1">Endoplasmic reticulum membrane</location>
        <topology evidence="1">Multi-pass membrane protein</topology>
    </subcellularLocation>
</comment>
<evidence type="ECO:0000256" key="12">
    <source>
        <dbReference type="ARBA" id="ARBA00023254"/>
    </source>
</evidence>
<dbReference type="Pfam" id="PF23445">
    <property type="entry name" value="WHD_SNRNP200"/>
    <property type="match status" value="1"/>
</dbReference>
<dbReference type="InterPro" id="IPR014001">
    <property type="entry name" value="Helicase_ATP-bd"/>
</dbReference>
<feature type="transmembrane region" description="Helical" evidence="17">
    <location>
        <begin position="293"/>
        <end position="313"/>
    </location>
</feature>
<feature type="compositionally biased region" description="Polar residues" evidence="16">
    <location>
        <begin position="1742"/>
        <end position="1759"/>
    </location>
</feature>
<feature type="compositionally biased region" description="Basic and acidic residues" evidence="16">
    <location>
        <begin position="529"/>
        <end position="539"/>
    </location>
</feature>
<evidence type="ECO:0000256" key="16">
    <source>
        <dbReference type="SAM" id="MobiDB-lite"/>
    </source>
</evidence>
<dbReference type="FunFam" id="1.10.3380.10:FF:000012">
    <property type="entry name" value="DEAD/DEAH box DNA helicase"/>
    <property type="match status" value="1"/>
</dbReference>
<dbReference type="Pfam" id="PF02889">
    <property type="entry name" value="Sec63"/>
    <property type="match status" value="1"/>
</dbReference>
<feature type="compositionally biased region" description="Low complexity" evidence="16">
    <location>
        <begin position="477"/>
        <end position="489"/>
    </location>
</feature>
<evidence type="ECO:0000256" key="6">
    <source>
        <dbReference type="ARBA" id="ARBA00022806"/>
    </source>
</evidence>
<feature type="transmembrane region" description="Helical" evidence="17">
    <location>
        <begin position="12"/>
        <end position="32"/>
    </location>
</feature>
<comment type="similarity">
    <text evidence="2">Belongs to the helicase family. SKI2 subfamily.</text>
</comment>
<feature type="compositionally biased region" description="Basic and acidic residues" evidence="16">
    <location>
        <begin position="1437"/>
        <end position="1452"/>
    </location>
</feature>
<comment type="catalytic activity">
    <reaction evidence="15">
        <text>ATP + H2O = ADP + phosphate + H(+)</text>
        <dbReference type="Rhea" id="RHEA:13065"/>
        <dbReference type="ChEBI" id="CHEBI:15377"/>
        <dbReference type="ChEBI" id="CHEBI:15378"/>
        <dbReference type="ChEBI" id="CHEBI:30616"/>
        <dbReference type="ChEBI" id="CHEBI:43474"/>
        <dbReference type="ChEBI" id="CHEBI:456216"/>
        <dbReference type="EC" id="5.6.2.4"/>
    </reaction>
</comment>
<feature type="compositionally biased region" description="Polar residues" evidence="16">
    <location>
        <begin position="490"/>
        <end position="501"/>
    </location>
</feature>
<organism evidence="20 21">
    <name type="scientific">Penicillium patulum</name>
    <name type="common">Penicillium griseofulvum</name>
    <dbReference type="NCBI Taxonomy" id="5078"/>
    <lineage>
        <taxon>Eukaryota</taxon>
        <taxon>Fungi</taxon>
        <taxon>Dikarya</taxon>
        <taxon>Ascomycota</taxon>
        <taxon>Pezizomycotina</taxon>
        <taxon>Eurotiomycetes</taxon>
        <taxon>Eurotiomycetidae</taxon>
        <taxon>Eurotiales</taxon>
        <taxon>Aspergillaceae</taxon>
        <taxon>Penicillium</taxon>
    </lineage>
</organism>
<dbReference type="GO" id="GO:0051321">
    <property type="term" value="P:meiotic cell cycle"/>
    <property type="evidence" value="ECO:0007669"/>
    <property type="project" value="UniProtKB-KW"/>
</dbReference>